<dbReference type="GO" id="GO:0032259">
    <property type="term" value="P:methylation"/>
    <property type="evidence" value="ECO:0007669"/>
    <property type="project" value="UniProtKB-KW"/>
</dbReference>
<dbReference type="Proteomes" id="UP000886886">
    <property type="component" value="Unassembled WGS sequence"/>
</dbReference>
<accession>A0A9D0ZVR0</accession>
<dbReference type="EMBL" id="DVFT01000123">
    <property type="protein sequence ID" value="HIQ96522.1"/>
    <property type="molecule type" value="Genomic_DNA"/>
</dbReference>
<protein>
    <submittedName>
        <fullName evidence="2">Class I SAM-dependent methyltransferase</fullName>
    </submittedName>
</protein>
<comment type="caution">
    <text evidence="2">The sequence shown here is derived from an EMBL/GenBank/DDBJ whole genome shotgun (WGS) entry which is preliminary data.</text>
</comment>
<dbReference type="CDD" id="cd02440">
    <property type="entry name" value="AdoMet_MTases"/>
    <property type="match status" value="1"/>
</dbReference>
<dbReference type="GO" id="GO:0008168">
    <property type="term" value="F:methyltransferase activity"/>
    <property type="evidence" value="ECO:0007669"/>
    <property type="project" value="UniProtKB-KW"/>
</dbReference>
<keyword evidence="2" id="KW-0489">Methyltransferase</keyword>
<dbReference type="SUPFAM" id="SSF53335">
    <property type="entry name" value="S-adenosyl-L-methionine-dependent methyltransferases"/>
    <property type="match status" value="1"/>
</dbReference>
<proteinExistence type="predicted"/>
<dbReference type="InterPro" id="IPR013217">
    <property type="entry name" value="Methyltransf_12"/>
</dbReference>
<reference evidence="2" key="2">
    <citation type="journal article" date="2021" name="PeerJ">
        <title>Extensive microbial diversity within the chicken gut microbiome revealed by metagenomics and culture.</title>
        <authorList>
            <person name="Gilroy R."/>
            <person name="Ravi A."/>
            <person name="Getino M."/>
            <person name="Pursley I."/>
            <person name="Horton D.L."/>
            <person name="Alikhan N.F."/>
            <person name="Baker D."/>
            <person name="Gharbi K."/>
            <person name="Hall N."/>
            <person name="Watson M."/>
            <person name="Adriaenssens E.M."/>
            <person name="Foster-Nyarko E."/>
            <person name="Jarju S."/>
            <person name="Secka A."/>
            <person name="Antonio M."/>
            <person name="Oren A."/>
            <person name="Chaudhuri R.R."/>
            <person name="La Ragione R."/>
            <person name="Hildebrand F."/>
            <person name="Pallen M.J."/>
        </authorList>
    </citation>
    <scope>NUCLEOTIDE SEQUENCE</scope>
    <source>
        <strain evidence="2">ChiSjej3B21-11622</strain>
    </source>
</reference>
<organism evidence="2 3">
    <name type="scientific">Candidatus Limivivens merdigallinarum</name>
    <dbReference type="NCBI Taxonomy" id="2840859"/>
    <lineage>
        <taxon>Bacteria</taxon>
        <taxon>Bacillati</taxon>
        <taxon>Bacillota</taxon>
        <taxon>Clostridia</taxon>
        <taxon>Lachnospirales</taxon>
        <taxon>Lachnospiraceae</taxon>
        <taxon>Lachnospiraceae incertae sedis</taxon>
        <taxon>Candidatus Limivivens</taxon>
    </lineage>
</organism>
<dbReference type="AlphaFoldDB" id="A0A9D0ZVR0"/>
<reference evidence="2" key="1">
    <citation type="submission" date="2020-10" db="EMBL/GenBank/DDBJ databases">
        <authorList>
            <person name="Gilroy R."/>
        </authorList>
    </citation>
    <scope>NUCLEOTIDE SEQUENCE</scope>
    <source>
        <strain evidence="2">ChiSjej3B21-11622</strain>
    </source>
</reference>
<dbReference type="Pfam" id="PF08242">
    <property type="entry name" value="Methyltransf_12"/>
    <property type="match status" value="1"/>
</dbReference>
<evidence type="ECO:0000259" key="1">
    <source>
        <dbReference type="Pfam" id="PF08242"/>
    </source>
</evidence>
<feature type="domain" description="Methyltransferase type 12" evidence="1">
    <location>
        <begin position="79"/>
        <end position="179"/>
    </location>
</feature>
<evidence type="ECO:0000313" key="3">
    <source>
        <dbReference type="Proteomes" id="UP000886886"/>
    </source>
</evidence>
<keyword evidence="2" id="KW-0808">Transferase</keyword>
<dbReference type="InterPro" id="IPR029063">
    <property type="entry name" value="SAM-dependent_MTases_sf"/>
</dbReference>
<dbReference type="Gene3D" id="3.40.50.150">
    <property type="entry name" value="Vaccinia Virus protein VP39"/>
    <property type="match status" value="1"/>
</dbReference>
<name>A0A9D0ZVR0_9FIRM</name>
<sequence length="310" mass="35936">MREQIGKVTLDDTWYPGEDYYSDGPVEEELLQIAKSVSSEAEYNRIIAKKKSWPILYHFSHIRHNIVSWIPMGEKDRVLEIGAGCGAITGALARKAGSVTCVELSKKRSLINAYRNRQYGNIEILVGAFEEVERHLLKDSYQFITLIGVFEYAACYTDHEKPFHYMLSLIREHLAPGGKVVLAIENRLGLKYFAGCAEDHVGRYFEGIEGYPNTTDVHTFSKLELTKLFDEVGGYEYRFYYPYPDYKFPYSIYSDHYLPRKGELKDNRCNYDQRRLGLFDEARVFDSLIDNELFPEFSNSFLVLLERKSL</sequence>
<evidence type="ECO:0000313" key="2">
    <source>
        <dbReference type="EMBL" id="HIQ96522.1"/>
    </source>
</evidence>
<gene>
    <name evidence="2" type="ORF">IAB26_08165</name>
</gene>